<reference evidence="10" key="1">
    <citation type="submission" date="2021-03" db="EMBL/GenBank/DDBJ databases">
        <title>Revisited historic fungal species revealed as producer of novel bioactive compounds through whole genome sequencing and comparative genomics.</title>
        <authorList>
            <person name="Vignolle G.A."/>
            <person name="Hochenegger N."/>
            <person name="Mach R.L."/>
            <person name="Mach-Aigner A.R."/>
            <person name="Javad Rahimi M."/>
            <person name="Salim K.A."/>
            <person name="Chan C.M."/>
            <person name="Lim L.B.L."/>
            <person name="Cai F."/>
            <person name="Druzhinina I.S."/>
            <person name="U'Ren J.M."/>
            <person name="Derntl C."/>
        </authorList>
    </citation>
    <scope>NUCLEOTIDE SEQUENCE</scope>
    <source>
        <strain evidence="10">TUCIM 5799</strain>
    </source>
</reference>
<dbReference type="InterPro" id="IPR011006">
    <property type="entry name" value="CheY-like_superfamily"/>
</dbReference>
<protein>
    <recommendedName>
        <fullName evidence="2">histidine kinase</fullName>
        <ecNumber evidence="2">2.7.13.3</ecNumber>
    </recommendedName>
</protein>
<dbReference type="Gene3D" id="3.30.565.10">
    <property type="entry name" value="Histidine kinase-like ATPase, C-terminal domain"/>
    <property type="match status" value="1"/>
</dbReference>
<feature type="region of interest" description="Disordered" evidence="7">
    <location>
        <begin position="268"/>
        <end position="294"/>
    </location>
</feature>
<evidence type="ECO:0000256" key="4">
    <source>
        <dbReference type="ARBA" id="ARBA00022679"/>
    </source>
</evidence>
<dbReference type="SMART" id="SM00388">
    <property type="entry name" value="HisKA"/>
    <property type="match status" value="1"/>
</dbReference>
<evidence type="ECO:0000256" key="3">
    <source>
        <dbReference type="ARBA" id="ARBA00022553"/>
    </source>
</evidence>
<dbReference type="GO" id="GO:0005886">
    <property type="term" value="C:plasma membrane"/>
    <property type="evidence" value="ECO:0007669"/>
    <property type="project" value="TreeGrafter"/>
</dbReference>
<evidence type="ECO:0000256" key="7">
    <source>
        <dbReference type="SAM" id="MobiDB-lite"/>
    </source>
</evidence>
<feature type="region of interest" description="Disordered" evidence="7">
    <location>
        <begin position="354"/>
        <end position="373"/>
    </location>
</feature>
<dbReference type="InterPro" id="IPR029016">
    <property type="entry name" value="GAF-like_dom_sf"/>
</dbReference>
<dbReference type="SUPFAM" id="SSF55781">
    <property type="entry name" value="GAF domain-like"/>
    <property type="match status" value="1"/>
</dbReference>
<dbReference type="Pfam" id="PF00072">
    <property type="entry name" value="Response_reg"/>
    <property type="match status" value="1"/>
</dbReference>
<keyword evidence="3 6" id="KW-0597">Phosphoprotein</keyword>
<dbReference type="SUPFAM" id="SSF47384">
    <property type="entry name" value="Homodimeric domain of signal transducing histidine kinase"/>
    <property type="match status" value="1"/>
</dbReference>
<comment type="caution">
    <text evidence="10">The sequence shown here is derived from an EMBL/GenBank/DDBJ whole genome shotgun (WGS) entry which is preliminary data.</text>
</comment>
<evidence type="ECO:0000313" key="10">
    <source>
        <dbReference type="EMBL" id="KAI1861552.1"/>
    </source>
</evidence>
<dbReference type="Gene3D" id="3.30.450.40">
    <property type="match status" value="1"/>
</dbReference>
<dbReference type="CDD" id="cd16922">
    <property type="entry name" value="HATPase_EvgS-ArcB-TorS-like"/>
    <property type="match status" value="1"/>
</dbReference>
<dbReference type="PRINTS" id="PR00344">
    <property type="entry name" value="BCTRLSENSOR"/>
</dbReference>
<feature type="region of interest" description="Disordered" evidence="7">
    <location>
        <begin position="432"/>
        <end position="472"/>
    </location>
</feature>
<evidence type="ECO:0000256" key="2">
    <source>
        <dbReference type="ARBA" id="ARBA00012438"/>
    </source>
</evidence>
<evidence type="ECO:0000259" key="9">
    <source>
        <dbReference type="PROSITE" id="PS50110"/>
    </source>
</evidence>
<dbReference type="Proteomes" id="UP000829685">
    <property type="component" value="Unassembled WGS sequence"/>
</dbReference>
<dbReference type="PANTHER" id="PTHR43047:SF72">
    <property type="entry name" value="OSMOSENSING HISTIDINE PROTEIN KINASE SLN1"/>
    <property type="match status" value="1"/>
</dbReference>
<dbReference type="Gene3D" id="3.40.50.2300">
    <property type="match status" value="1"/>
</dbReference>
<dbReference type="AlphaFoldDB" id="A0A9Q0AMI2"/>
<dbReference type="GO" id="GO:0000155">
    <property type="term" value="F:phosphorelay sensor kinase activity"/>
    <property type="evidence" value="ECO:0007669"/>
    <property type="project" value="InterPro"/>
</dbReference>
<feature type="compositionally biased region" description="Polar residues" evidence="7">
    <location>
        <begin position="1027"/>
        <end position="1036"/>
    </location>
</feature>
<dbReference type="InterPro" id="IPR004358">
    <property type="entry name" value="Sig_transdc_His_kin-like_C"/>
</dbReference>
<dbReference type="Gene3D" id="1.10.287.130">
    <property type="match status" value="1"/>
</dbReference>
<dbReference type="CDD" id="cd17546">
    <property type="entry name" value="REC_hyHK_CKI1_RcsC-like"/>
    <property type="match status" value="1"/>
</dbReference>
<dbReference type="GO" id="GO:0009927">
    <property type="term" value="F:histidine phosphotransfer kinase activity"/>
    <property type="evidence" value="ECO:0007669"/>
    <property type="project" value="TreeGrafter"/>
</dbReference>
<keyword evidence="5" id="KW-0418">Kinase</keyword>
<keyword evidence="4" id="KW-0808">Transferase</keyword>
<sequence length="1250" mass="136302">MATVSEAARGRETFRYAAPQLMNLSYQTGPTLQSSAHLTSSDTVLTGLAQLAALRFNASRAIISLFDQSWQYVVAEATPQGPLSPSTLCRQGSDRLLLCGLAVPRSVSMCEHVLQNTLGASQPTDPRSLPVSVISDLSEELRLSENPYFKDWPHRFYAATPLRTARGINIGVLSVYGDDARKELDEASIALMQDLSQSVMTYLGAIRSRDGHRRADRMVRGVGSFVEGQASLAGWQEGPNVDSFKDDFRLEGSLNAKQQTLQEKQRVEVDSPDGSLNGILDTETPSSPSVETNTTLSRRLEAVVIVDSPKPEENLEMSNLKHILSKAANVLRESVEVEGVLFLDAAISSFGGDVTRTDNMHGTESSSSDEGRAFQSSFAQDAPCRVLGFSDSLRSSVDGAPGSTVIPEKYLSKLLRRYPHGKIFNFDGNGSLQSSDSSDDASSVPLTPSPSTQVSQPENARPQPVRSKSWSRKNDGTNIISLFPGARSVAFFPVWDAHRQRWLAGGFAYTKTATRTFTVEGELSYLIAFASIATAEVQRAREMLLNKTKTDLLGSLSHELRSPLHGIVLGAELLQDTEMDVFQKDVLNSIENCSRTLVDTIDHLLDWTKINKFKTSTTDRRNSIRGKRGVSSSNDVSIETGMMSITSDVEVDVVAEQVVESVFAGHCFQTQSVTRLVDGQGSQDTDMDAMRRLDSTKAIEALGIRGRTGQIQVVLGDVVVSLDINANSRWAFTTQPGAIRRILLNVLGNALKFTARGSVKITLHQEPLAGKPHNKRMVCFTVADTGCGMSQEFLHHRLFRPFSQVDSLTPGTGLGLSLVHKIVGAMDGSIHVRSKLGVGSTVVVKVPLRKTLPPTPGGSLPTDTQAEFRAQVCELKGLRVAITGYSAVEGIPSTDVAMQALTDEHAMLVKVCKEWLHMHVIEPSEANQLLPDLILCGAHHLDQLVARDHTSTPTVAICRSALAARQLSTSPRFMRKDGVGVVDFISQPLGPRKLAKILLQCFKRWSKLQESALSTQVPSEFDVAETASPTDTSKTSPDVGPEYLPEPDVEPNGVVDDHAAELPPSSPKGPTEPWSISTEQQPIELQRTEPQHMELEQFPSEGSTPRGKTGSPVVPVARYLLVEDNAINLKILTVYMKKLGRVYETASNGLEALETFKKGNGQFKCILMDISMPVMDGFESARHIRAFERDKQLPRCAIYALTGLASDDAQQEAFASGLDLFLTKPVKLAELSQIIGRGTRDDQRGTPDMI</sequence>
<feature type="region of interest" description="Disordered" evidence="7">
    <location>
        <begin position="1016"/>
        <end position="1080"/>
    </location>
</feature>
<feature type="compositionally biased region" description="Low complexity" evidence="7">
    <location>
        <begin position="434"/>
        <end position="443"/>
    </location>
</feature>
<dbReference type="InterPro" id="IPR036097">
    <property type="entry name" value="HisK_dim/P_sf"/>
</dbReference>
<feature type="compositionally biased region" description="Polar residues" evidence="7">
    <location>
        <begin position="283"/>
        <end position="294"/>
    </location>
</feature>
<evidence type="ECO:0000313" key="11">
    <source>
        <dbReference type="Proteomes" id="UP000829685"/>
    </source>
</evidence>
<feature type="compositionally biased region" description="Polar residues" evidence="7">
    <location>
        <begin position="362"/>
        <end position="373"/>
    </location>
</feature>
<comment type="catalytic activity">
    <reaction evidence="1">
        <text>ATP + protein L-histidine = ADP + protein N-phospho-L-histidine.</text>
        <dbReference type="EC" id="2.7.13.3"/>
    </reaction>
</comment>
<feature type="domain" description="Response regulatory" evidence="9">
    <location>
        <begin position="1118"/>
        <end position="1239"/>
    </location>
</feature>
<dbReference type="PROSITE" id="PS50110">
    <property type="entry name" value="RESPONSE_REGULATORY"/>
    <property type="match status" value="1"/>
</dbReference>
<name>A0A9Q0AMI2_9PEZI</name>
<organism evidence="10 11">
    <name type="scientific">Neoarthrinium moseri</name>
    <dbReference type="NCBI Taxonomy" id="1658444"/>
    <lineage>
        <taxon>Eukaryota</taxon>
        <taxon>Fungi</taxon>
        <taxon>Dikarya</taxon>
        <taxon>Ascomycota</taxon>
        <taxon>Pezizomycotina</taxon>
        <taxon>Sordariomycetes</taxon>
        <taxon>Xylariomycetidae</taxon>
        <taxon>Amphisphaeriales</taxon>
        <taxon>Apiosporaceae</taxon>
        <taxon>Neoarthrinium</taxon>
    </lineage>
</organism>
<dbReference type="CDD" id="cd00082">
    <property type="entry name" value="HisKA"/>
    <property type="match status" value="1"/>
</dbReference>
<evidence type="ECO:0000259" key="8">
    <source>
        <dbReference type="PROSITE" id="PS50109"/>
    </source>
</evidence>
<keyword evidence="11" id="KW-1185">Reference proteome</keyword>
<dbReference type="Pfam" id="PF02518">
    <property type="entry name" value="HATPase_c"/>
    <property type="match status" value="1"/>
</dbReference>
<dbReference type="InterPro" id="IPR003661">
    <property type="entry name" value="HisK_dim/P_dom"/>
</dbReference>
<dbReference type="SMART" id="SM00387">
    <property type="entry name" value="HATPase_c"/>
    <property type="match status" value="1"/>
</dbReference>
<evidence type="ECO:0000256" key="5">
    <source>
        <dbReference type="ARBA" id="ARBA00022777"/>
    </source>
</evidence>
<dbReference type="EC" id="2.7.13.3" evidence="2"/>
<evidence type="ECO:0000256" key="6">
    <source>
        <dbReference type="PROSITE-ProRule" id="PRU00169"/>
    </source>
</evidence>
<dbReference type="PROSITE" id="PS50109">
    <property type="entry name" value="HIS_KIN"/>
    <property type="match status" value="1"/>
</dbReference>
<dbReference type="PANTHER" id="PTHR43047">
    <property type="entry name" value="TWO-COMPONENT HISTIDINE PROTEIN KINASE"/>
    <property type="match status" value="1"/>
</dbReference>
<dbReference type="InterPro" id="IPR005467">
    <property type="entry name" value="His_kinase_dom"/>
</dbReference>
<dbReference type="InterPro" id="IPR003594">
    <property type="entry name" value="HATPase_dom"/>
</dbReference>
<proteinExistence type="predicted"/>
<feature type="modified residue" description="4-aspartylphosphate" evidence="6">
    <location>
        <position position="1169"/>
    </location>
</feature>
<evidence type="ECO:0000256" key="1">
    <source>
        <dbReference type="ARBA" id="ARBA00000085"/>
    </source>
</evidence>
<dbReference type="InterPro" id="IPR036890">
    <property type="entry name" value="HATPase_C_sf"/>
</dbReference>
<dbReference type="InterPro" id="IPR001789">
    <property type="entry name" value="Sig_transdc_resp-reg_receiver"/>
</dbReference>
<dbReference type="SUPFAM" id="SSF52172">
    <property type="entry name" value="CheY-like"/>
    <property type="match status" value="1"/>
</dbReference>
<gene>
    <name evidence="10" type="ORF">JX265_009519</name>
</gene>
<feature type="compositionally biased region" description="Polar residues" evidence="7">
    <location>
        <begin position="444"/>
        <end position="458"/>
    </location>
</feature>
<accession>A0A9Q0AMI2</accession>
<dbReference type="EMBL" id="JAFIMR010000029">
    <property type="protein sequence ID" value="KAI1861552.1"/>
    <property type="molecule type" value="Genomic_DNA"/>
</dbReference>
<dbReference type="Pfam" id="PF00512">
    <property type="entry name" value="HisKA"/>
    <property type="match status" value="1"/>
</dbReference>
<feature type="domain" description="Histidine kinase" evidence="8">
    <location>
        <begin position="555"/>
        <end position="850"/>
    </location>
</feature>
<dbReference type="SUPFAM" id="SSF55874">
    <property type="entry name" value="ATPase domain of HSP90 chaperone/DNA topoisomerase II/histidine kinase"/>
    <property type="match status" value="1"/>
</dbReference>
<dbReference type="SMART" id="SM00448">
    <property type="entry name" value="REC"/>
    <property type="match status" value="1"/>
</dbReference>